<evidence type="ECO:0000256" key="3">
    <source>
        <dbReference type="ARBA" id="ARBA00022679"/>
    </source>
</evidence>
<keyword evidence="2 6" id="KW-0489">Methyltransferase</keyword>
<dbReference type="Proteomes" id="UP001153555">
    <property type="component" value="Unassembled WGS sequence"/>
</dbReference>
<dbReference type="Gene3D" id="1.10.1200.270">
    <property type="entry name" value="Methyltransferase, alpha-helical capping domain"/>
    <property type="match status" value="1"/>
</dbReference>
<dbReference type="InterPro" id="IPR029063">
    <property type="entry name" value="SAM-dependent_MTases_sf"/>
</dbReference>
<dbReference type="GO" id="GO:0032259">
    <property type="term" value="P:methylation"/>
    <property type="evidence" value="ECO:0007669"/>
    <property type="project" value="UniProtKB-KW"/>
</dbReference>
<keyword evidence="7" id="KW-1185">Reference proteome</keyword>
<dbReference type="InterPro" id="IPR042086">
    <property type="entry name" value="MeTrfase_capping"/>
</dbReference>
<reference evidence="6" key="1">
    <citation type="submission" date="2019-12" db="EMBL/GenBank/DDBJ databases">
        <authorList>
            <person name="Scholes J."/>
        </authorList>
    </citation>
    <scope>NUCLEOTIDE SEQUENCE</scope>
</reference>
<organism evidence="6 7">
    <name type="scientific">Striga hermonthica</name>
    <name type="common">Purple witchweed</name>
    <name type="synonym">Buchnera hermonthica</name>
    <dbReference type="NCBI Taxonomy" id="68872"/>
    <lineage>
        <taxon>Eukaryota</taxon>
        <taxon>Viridiplantae</taxon>
        <taxon>Streptophyta</taxon>
        <taxon>Embryophyta</taxon>
        <taxon>Tracheophyta</taxon>
        <taxon>Spermatophyta</taxon>
        <taxon>Magnoliopsida</taxon>
        <taxon>eudicotyledons</taxon>
        <taxon>Gunneridae</taxon>
        <taxon>Pentapetalae</taxon>
        <taxon>asterids</taxon>
        <taxon>lamiids</taxon>
        <taxon>Lamiales</taxon>
        <taxon>Orobanchaceae</taxon>
        <taxon>Buchnereae</taxon>
        <taxon>Striga</taxon>
    </lineage>
</organism>
<dbReference type="InterPro" id="IPR005299">
    <property type="entry name" value="MeTrfase_7"/>
</dbReference>
<sequence>MATQQVNVHMNYGNGDTSYTNNSAFQKNGILKAWHVLEETLKDMFSNHTTAFSPEHLFRVADLGCSSGPNALFVIWRIIGKIEELCKENGYGLGPELEVFLNDLPGNDFNNVFMMLPEFYQKLNNNHENTNNMDVISQRPKTFIYGLPGSFYGRLVPRNSLNFVHSSFGLQWLSQVPQGLENNRENIHLAMASPPDVFAAYYSQFKRDFTTFLESRAVEMVVGARMVLTFVGRSVESTSAKDEQQHLRLLSDTLLDMVQEGLVKEVDLHSFNFPVYTPSKQEVETLVREHGSFNLDRLEGFFVPWDSSHVKHGNDYEAGVDKFERGRLASIRVRAFSEPILASHFGKSIIDDLFARYAKKMAEHLSKLKEEPSLFNIVISLSKK</sequence>
<dbReference type="GO" id="GO:0008168">
    <property type="term" value="F:methyltransferase activity"/>
    <property type="evidence" value="ECO:0007669"/>
    <property type="project" value="UniProtKB-KW"/>
</dbReference>
<dbReference type="AlphaFoldDB" id="A0A9N7N268"/>
<keyword evidence="5" id="KW-0460">Magnesium</keyword>
<dbReference type="PANTHER" id="PTHR31009">
    <property type="entry name" value="S-ADENOSYL-L-METHIONINE:CARBOXYL METHYLTRANSFERASE FAMILY PROTEIN"/>
    <property type="match status" value="1"/>
</dbReference>
<dbReference type="OrthoDB" id="1523883at2759"/>
<evidence type="ECO:0000256" key="1">
    <source>
        <dbReference type="ARBA" id="ARBA00007967"/>
    </source>
</evidence>
<evidence type="ECO:0000313" key="7">
    <source>
        <dbReference type="Proteomes" id="UP001153555"/>
    </source>
</evidence>
<dbReference type="GO" id="GO:0046872">
    <property type="term" value="F:metal ion binding"/>
    <property type="evidence" value="ECO:0007669"/>
    <property type="project" value="UniProtKB-KW"/>
</dbReference>
<keyword evidence="4" id="KW-0479">Metal-binding</keyword>
<accession>A0A9N7N268</accession>
<protein>
    <submittedName>
        <fullName evidence="6">S-adenosyl-L-methionine-dependent methyltransferases superfamily protein</fullName>
    </submittedName>
</protein>
<dbReference type="Gene3D" id="3.40.50.150">
    <property type="entry name" value="Vaccinia Virus protein VP39"/>
    <property type="match status" value="1"/>
</dbReference>
<evidence type="ECO:0000256" key="5">
    <source>
        <dbReference type="ARBA" id="ARBA00022842"/>
    </source>
</evidence>
<evidence type="ECO:0000256" key="4">
    <source>
        <dbReference type="ARBA" id="ARBA00022723"/>
    </source>
</evidence>
<comment type="similarity">
    <text evidence="1">Belongs to the methyltransferase superfamily. Type-7 methyltransferase family.</text>
</comment>
<evidence type="ECO:0000256" key="2">
    <source>
        <dbReference type="ARBA" id="ARBA00022603"/>
    </source>
</evidence>
<dbReference type="SUPFAM" id="SSF53335">
    <property type="entry name" value="S-adenosyl-L-methionine-dependent methyltransferases"/>
    <property type="match status" value="1"/>
</dbReference>
<evidence type="ECO:0000313" key="6">
    <source>
        <dbReference type="EMBL" id="CAA0820695.1"/>
    </source>
</evidence>
<gene>
    <name evidence="6" type="ORF">SHERM_18697</name>
</gene>
<proteinExistence type="inferred from homology"/>
<comment type="caution">
    <text evidence="6">The sequence shown here is derived from an EMBL/GenBank/DDBJ whole genome shotgun (WGS) entry which is preliminary data.</text>
</comment>
<dbReference type="EMBL" id="CACSLK010020742">
    <property type="protein sequence ID" value="CAA0820695.1"/>
    <property type="molecule type" value="Genomic_DNA"/>
</dbReference>
<dbReference type="Pfam" id="PF03492">
    <property type="entry name" value="Methyltransf_7"/>
    <property type="match status" value="1"/>
</dbReference>
<name>A0A9N7N268_STRHE</name>
<keyword evidence="3" id="KW-0808">Transferase</keyword>